<dbReference type="AlphaFoldDB" id="A0A9D4UY80"/>
<proteinExistence type="predicted"/>
<sequence>MMPLHLCAPPPASKRGPRCCCDVHHHHLHAAARATKDSSWAPVLKVAPLCLALLLCKECAAPALADNRFPPHSPATAAPGLLFKSRVDEAISLLEKGRQAQSEEDFRQALLWYTQVIKEHGDLALAEYARVGRAICLYEVGDKEEAFVEMEDVSVSLKGYPEVHAALAAVLYADKNSPLSAEQQFTIATLLDPHYTDLSYVKDTKHWPPSLVRSLAKFIDLQ</sequence>
<evidence type="ECO:0000313" key="2">
    <source>
        <dbReference type="Proteomes" id="UP000886520"/>
    </source>
</evidence>
<comment type="caution">
    <text evidence="1">The sequence shown here is derived from an EMBL/GenBank/DDBJ whole genome shotgun (WGS) entry which is preliminary data.</text>
</comment>
<organism evidence="1 2">
    <name type="scientific">Adiantum capillus-veneris</name>
    <name type="common">Maidenhair fern</name>
    <dbReference type="NCBI Taxonomy" id="13818"/>
    <lineage>
        <taxon>Eukaryota</taxon>
        <taxon>Viridiplantae</taxon>
        <taxon>Streptophyta</taxon>
        <taxon>Embryophyta</taxon>
        <taxon>Tracheophyta</taxon>
        <taxon>Polypodiopsida</taxon>
        <taxon>Polypodiidae</taxon>
        <taxon>Polypodiales</taxon>
        <taxon>Pteridineae</taxon>
        <taxon>Pteridaceae</taxon>
        <taxon>Vittarioideae</taxon>
        <taxon>Adiantum</taxon>
    </lineage>
</organism>
<dbReference type="Proteomes" id="UP000886520">
    <property type="component" value="Chromosome 8"/>
</dbReference>
<dbReference type="Gene3D" id="1.25.40.10">
    <property type="entry name" value="Tetratricopeptide repeat domain"/>
    <property type="match status" value="1"/>
</dbReference>
<accession>A0A9D4UY80</accession>
<dbReference type="SUPFAM" id="SSF48452">
    <property type="entry name" value="TPR-like"/>
    <property type="match status" value="1"/>
</dbReference>
<evidence type="ECO:0000313" key="1">
    <source>
        <dbReference type="EMBL" id="KAI5076109.1"/>
    </source>
</evidence>
<dbReference type="InterPro" id="IPR011990">
    <property type="entry name" value="TPR-like_helical_dom_sf"/>
</dbReference>
<keyword evidence="2" id="KW-1185">Reference proteome</keyword>
<dbReference type="PANTHER" id="PTHR37910:SF2">
    <property type="entry name" value="EXPRESSED PROTEIN"/>
    <property type="match status" value="1"/>
</dbReference>
<dbReference type="PANTHER" id="PTHR37910">
    <property type="entry name" value="EXPRESSED PROTEIN"/>
    <property type="match status" value="1"/>
</dbReference>
<reference evidence="1" key="1">
    <citation type="submission" date="2021-01" db="EMBL/GenBank/DDBJ databases">
        <title>Adiantum capillus-veneris genome.</title>
        <authorList>
            <person name="Fang Y."/>
            <person name="Liao Q."/>
        </authorList>
    </citation>
    <scope>NUCLEOTIDE SEQUENCE</scope>
    <source>
        <strain evidence="1">H3</strain>
        <tissue evidence="1">Leaf</tissue>
    </source>
</reference>
<dbReference type="OrthoDB" id="508390at2759"/>
<protein>
    <submittedName>
        <fullName evidence="1">Uncharacterized protein</fullName>
    </submittedName>
</protein>
<gene>
    <name evidence="1" type="ORF">GOP47_0008174</name>
</gene>
<dbReference type="EMBL" id="JABFUD020000008">
    <property type="protein sequence ID" value="KAI5076109.1"/>
    <property type="molecule type" value="Genomic_DNA"/>
</dbReference>
<name>A0A9D4UY80_ADICA</name>